<dbReference type="RefSeq" id="WP_184152986.1">
    <property type="nucleotide sequence ID" value="NZ_JACHKA010000001.1"/>
</dbReference>
<dbReference type="Proteomes" id="UP001138540">
    <property type="component" value="Unassembled WGS sequence"/>
</dbReference>
<sequence>MTPTPDPAAVAASLTPVQRNVLLALDCHYGKGPSHMVVDLDISMGEARATLQWLNREGLCDYGPLHDEDSGALMGRGYWIEAWGRRVRDELEAVND</sequence>
<organism evidence="1 2">
    <name type="scientific">Sphingobium lignivorans</name>
    <dbReference type="NCBI Taxonomy" id="2735886"/>
    <lineage>
        <taxon>Bacteria</taxon>
        <taxon>Pseudomonadati</taxon>
        <taxon>Pseudomonadota</taxon>
        <taxon>Alphaproteobacteria</taxon>
        <taxon>Sphingomonadales</taxon>
        <taxon>Sphingomonadaceae</taxon>
        <taxon>Sphingobium</taxon>
    </lineage>
</organism>
<evidence type="ECO:0000313" key="2">
    <source>
        <dbReference type="Proteomes" id="UP001138540"/>
    </source>
</evidence>
<protein>
    <recommendedName>
        <fullName evidence="3">MarR family transcriptional regulator</fullName>
    </recommendedName>
</protein>
<gene>
    <name evidence="1" type="ORF">HNP60_001950</name>
</gene>
<proteinExistence type="predicted"/>
<keyword evidence="2" id="KW-1185">Reference proteome</keyword>
<accession>A0ABR6NFD1</accession>
<evidence type="ECO:0008006" key="3">
    <source>
        <dbReference type="Google" id="ProtNLM"/>
    </source>
</evidence>
<name>A0ABR6NFD1_9SPHN</name>
<reference evidence="1 2" key="1">
    <citation type="submission" date="2020-08" db="EMBL/GenBank/DDBJ databases">
        <title>Exploring microbial biodiversity for novel pathways involved in the catabolism of aromatic compounds derived from lignin.</title>
        <authorList>
            <person name="Elkins J."/>
        </authorList>
    </citation>
    <scope>NUCLEOTIDE SEQUENCE [LARGE SCALE GENOMIC DNA]</scope>
    <source>
        <strain evidence="1 2">B1D3A</strain>
    </source>
</reference>
<evidence type="ECO:0000313" key="1">
    <source>
        <dbReference type="EMBL" id="MBB5985976.1"/>
    </source>
</evidence>
<comment type="caution">
    <text evidence="1">The sequence shown here is derived from an EMBL/GenBank/DDBJ whole genome shotgun (WGS) entry which is preliminary data.</text>
</comment>
<dbReference type="EMBL" id="JACHKA010000001">
    <property type="protein sequence ID" value="MBB5985976.1"/>
    <property type="molecule type" value="Genomic_DNA"/>
</dbReference>